<dbReference type="KEGG" id="dfa:DFA_11357"/>
<protein>
    <submittedName>
        <fullName evidence="1">Uncharacterized protein</fullName>
    </submittedName>
</protein>
<dbReference type="GeneID" id="14866067"/>
<dbReference type="RefSeq" id="XP_004350300.1">
    <property type="nucleotide sequence ID" value="XM_004350250.1"/>
</dbReference>
<name>F4QCG1_CACFS</name>
<proteinExistence type="predicted"/>
<dbReference type="EMBL" id="GL883029">
    <property type="protein sequence ID" value="EGG13596.1"/>
    <property type="molecule type" value="Genomic_DNA"/>
</dbReference>
<organism evidence="1 2">
    <name type="scientific">Cavenderia fasciculata</name>
    <name type="common">Slime mold</name>
    <name type="synonym">Dictyostelium fasciculatum</name>
    <dbReference type="NCBI Taxonomy" id="261658"/>
    <lineage>
        <taxon>Eukaryota</taxon>
        <taxon>Amoebozoa</taxon>
        <taxon>Evosea</taxon>
        <taxon>Eumycetozoa</taxon>
        <taxon>Dictyostelia</taxon>
        <taxon>Acytosteliales</taxon>
        <taxon>Cavenderiaceae</taxon>
        <taxon>Cavenderia</taxon>
    </lineage>
</organism>
<sequence length="160" mass="18715">MVGRLLIETGVSSNNECPIIKQGWETTTIMTTETFNSSDSNKIDKNSLLFKSILNNYYIRSSMLPHIHRQLIGNNDHLALKEHQMISLDDFIRLHRTDLFIKHFDQVYQTIQPKEREFSFSGSVCAIIEYNPSVNPIINHHIPSYSSLEQNIWIYPWDYI</sequence>
<dbReference type="Proteomes" id="UP000007797">
    <property type="component" value="Unassembled WGS sequence"/>
</dbReference>
<gene>
    <name evidence="1" type="ORF">DFA_11357</name>
</gene>
<accession>F4QCG1</accession>
<reference evidence="2" key="1">
    <citation type="journal article" date="2011" name="Genome Res.">
        <title>Phylogeny-wide analysis of social amoeba genomes highlights ancient origins for complex intercellular communication.</title>
        <authorList>
            <person name="Heidel A.J."/>
            <person name="Lawal H.M."/>
            <person name="Felder M."/>
            <person name="Schilde C."/>
            <person name="Helps N.R."/>
            <person name="Tunggal B."/>
            <person name="Rivero F."/>
            <person name="John U."/>
            <person name="Schleicher M."/>
            <person name="Eichinger L."/>
            <person name="Platzer M."/>
            <person name="Noegel A.A."/>
            <person name="Schaap P."/>
            <person name="Gloeckner G."/>
        </authorList>
    </citation>
    <scope>NUCLEOTIDE SEQUENCE [LARGE SCALE GENOMIC DNA]</scope>
    <source>
        <strain evidence="2">SH3</strain>
    </source>
</reference>
<dbReference type="AlphaFoldDB" id="F4QCG1"/>
<evidence type="ECO:0000313" key="2">
    <source>
        <dbReference type="Proteomes" id="UP000007797"/>
    </source>
</evidence>
<keyword evidence="2" id="KW-1185">Reference proteome</keyword>
<evidence type="ECO:0000313" key="1">
    <source>
        <dbReference type="EMBL" id="EGG13596.1"/>
    </source>
</evidence>